<gene>
    <name evidence="1" type="ORF">E3N88_30204</name>
</gene>
<proteinExistence type="predicted"/>
<dbReference type="EMBL" id="SZYD01000015">
    <property type="protein sequence ID" value="KAD3640981.1"/>
    <property type="molecule type" value="Genomic_DNA"/>
</dbReference>
<evidence type="ECO:0000313" key="2">
    <source>
        <dbReference type="Proteomes" id="UP000326396"/>
    </source>
</evidence>
<dbReference type="Proteomes" id="UP000326396">
    <property type="component" value="Linkage Group LG5"/>
</dbReference>
<dbReference type="AlphaFoldDB" id="A0A5N6MKX7"/>
<protein>
    <submittedName>
        <fullName evidence="1">Uncharacterized protein</fullName>
    </submittedName>
</protein>
<organism evidence="1 2">
    <name type="scientific">Mikania micrantha</name>
    <name type="common">bitter vine</name>
    <dbReference type="NCBI Taxonomy" id="192012"/>
    <lineage>
        <taxon>Eukaryota</taxon>
        <taxon>Viridiplantae</taxon>
        <taxon>Streptophyta</taxon>
        <taxon>Embryophyta</taxon>
        <taxon>Tracheophyta</taxon>
        <taxon>Spermatophyta</taxon>
        <taxon>Magnoliopsida</taxon>
        <taxon>eudicotyledons</taxon>
        <taxon>Gunneridae</taxon>
        <taxon>Pentapetalae</taxon>
        <taxon>asterids</taxon>
        <taxon>campanulids</taxon>
        <taxon>Asterales</taxon>
        <taxon>Asteraceae</taxon>
        <taxon>Asteroideae</taxon>
        <taxon>Heliantheae alliance</taxon>
        <taxon>Eupatorieae</taxon>
        <taxon>Mikania</taxon>
    </lineage>
</organism>
<comment type="caution">
    <text evidence="1">The sequence shown here is derived from an EMBL/GenBank/DDBJ whole genome shotgun (WGS) entry which is preliminary data.</text>
</comment>
<accession>A0A5N6MKX7</accession>
<sequence>MVGTNPDTIISDQGFGIVDVVKCVYLCSVMLGGEWIKKATKLPICASLRTAAILRRDQPNHRRREAQRPAVVLYRCESEARSTKSPEKGRGRSSSCIAVLETGGAKGGRL</sequence>
<reference evidence="1 2" key="1">
    <citation type="submission" date="2019-05" db="EMBL/GenBank/DDBJ databases">
        <title>Mikania micrantha, genome provides insights into the molecular mechanism of rapid growth.</title>
        <authorList>
            <person name="Liu B."/>
        </authorList>
    </citation>
    <scope>NUCLEOTIDE SEQUENCE [LARGE SCALE GENOMIC DNA]</scope>
    <source>
        <strain evidence="1">NLD-2019</strain>
        <tissue evidence="1">Leaf</tissue>
    </source>
</reference>
<name>A0A5N6MKX7_9ASTR</name>
<keyword evidence="2" id="KW-1185">Reference proteome</keyword>
<evidence type="ECO:0000313" key="1">
    <source>
        <dbReference type="EMBL" id="KAD3640981.1"/>
    </source>
</evidence>